<evidence type="ECO:0000256" key="5">
    <source>
        <dbReference type="ARBA" id="ARBA00022763"/>
    </source>
</evidence>
<evidence type="ECO:0000313" key="14">
    <source>
        <dbReference type="Proteomes" id="UP001370490"/>
    </source>
</evidence>
<dbReference type="FunFam" id="1.25.40.10:FF:000961">
    <property type="entry name" value="Protein TONSOKU"/>
    <property type="match status" value="1"/>
</dbReference>
<evidence type="ECO:0000256" key="8">
    <source>
        <dbReference type="ARBA" id="ARBA00023242"/>
    </source>
</evidence>
<dbReference type="InterPro" id="IPR019734">
    <property type="entry name" value="TPR_rpt"/>
</dbReference>
<name>A0AAN8UW80_9MAGN</name>
<dbReference type="Gene3D" id="1.25.40.10">
    <property type="entry name" value="Tetratricopeptide repeat domain"/>
    <property type="match status" value="3"/>
</dbReference>
<dbReference type="GO" id="GO:0072423">
    <property type="term" value="P:response to DNA damage checkpoint signaling"/>
    <property type="evidence" value="ECO:0007669"/>
    <property type="project" value="InterPro"/>
</dbReference>
<keyword evidence="3" id="KW-0433">Leucine-rich repeat</keyword>
<feature type="coiled-coil region" evidence="11">
    <location>
        <begin position="300"/>
        <end position="330"/>
    </location>
</feature>
<keyword evidence="6" id="KW-0156">Chromatin regulator</keyword>
<feature type="coiled-coil region" evidence="11">
    <location>
        <begin position="496"/>
        <end position="523"/>
    </location>
</feature>
<dbReference type="GO" id="GO:0040029">
    <property type="term" value="P:epigenetic regulation of gene expression"/>
    <property type="evidence" value="ECO:0007669"/>
    <property type="project" value="InterPro"/>
</dbReference>
<reference evidence="13 14" key="1">
    <citation type="submission" date="2023-12" db="EMBL/GenBank/DDBJ databases">
        <title>A high-quality genome assembly for Dillenia turbinata (Dilleniales).</title>
        <authorList>
            <person name="Chanderbali A."/>
        </authorList>
    </citation>
    <scope>NUCLEOTIDE SEQUENCE [LARGE SCALE GENOMIC DNA]</scope>
    <source>
        <strain evidence="13">LSX21</strain>
        <tissue evidence="13">Leaf</tissue>
    </source>
</reference>
<evidence type="ECO:0000256" key="9">
    <source>
        <dbReference type="ARBA" id="ARBA00069409"/>
    </source>
</evidence>
<dbReference type="Pfam" id="PF13424">
    <property type="entry name" value="TPR_12"/>
    <property type="match status" value="2"/>
</dbReference>
<dbReference type="SUPFAM" id="SSF48452">
    <property type="entry name" value="TPR-like"/>
    <property type="match status" value="3"/>
</dbReference>
<dbReference type="GO" id="GO:0006281">
    <property type="term" value="P:DNA repair"/>
    <property type="evidence" value="ECO:0007669"/>
    <property type="project" value="UniProtKB-KW"/>
</dbReference>
<accession>A0AAN8UW80</accession>
<proteinExistence type="inferred from homology"/>
<evidence type="ECO:0000256" key="12">
    <source>
        <dbReference type="SAM" id="MobiDB-lite"/>
    </source>
</evidence>
<evidence type="ECO:0000256" key="1">
    <source>
        <dbReference type="ARBA" id="ARBA00004642"/>
    </source>
</evidence>
<evidence type="ECO:0000256" key="3">
    <source>
        <dbReference type="ARBA" id="ARBA00022614"/>
    </source>
</evidence>
<keyword evidence="7" id="KW-0234">DNA repair</keyword>
<feature type="repeat" description="TPR" evidence="10">
    <location>
        <begin position="381"/>
        <end position="414"/>
    </location>
</feature>
<dbReference type="Proteomes" id="UP001370490">
    <property type="component" value="Unassembled WGS sequence"/>
</dbReference>
<dbReference type="PANTHER" id="PTHR47684:SF1">
    <property type="entry name" value="PROTEIN TONSOKU"/>
    <property type="match status" value="1"/>
</dbReference>
<dbReference type="SUPFAM" id="SSF52047">
    <property type="entry name" value="RNI-like"/>
    <property type="match status" value="1"/>
</dbReference>
<protein>
    <recommendedName>
        <fullName evidence="9">Protein TONSOKU</fullName>
    </recommendedName>
</protein>
<keyword evidence="10" id="KW-0802">TPR repeat</keyword>
<gene>
    <name evidence="13" type="ORF">RJ641_010418</name>
</gene>
<organism evidence="13 14">
    <name type="scientific">Dillenia turbinata</name>
    <dbReference type="NCBI Taxonomy" id="194707"/>
    <lineage>
        <taxon>Eukaryota</taxon>
        <taxon>Viridiplantae</taxon>
        <taxon>Streptophyta</taxon>
        <taxon>Embryophyta</taxon>
        <taxon>Tracheophyta</taxon>
        <taxon>Spermatophyta</taxon>
        <taxon>Magnoliopsida</taxon>
        <taxon>eudicotyledons</taxon>
        <taxon>Gunneridae</taxon>
        <taxon>Pentapetalae</taxon>
        <taxon>Dilleniales</taxon>
        <taxon>Dilleniaceae</taxon>
        <taxon>Dillenia</taxon>
    </lineage>
</organism>
<dbReference type="SMART" id="SM00028">
    <property type="entry name" value="TPR"/>
    <property type="match status" value="6"/>
</dbReference>
<dbReference type="InterPro" id="IPR032675">
    <property type="entry name" value="LRR_dom_sf"/>
</dbReference>
<sequence length="1352" mass="150718">MGREDKEQLNSAKQAYKHAKAEGNHQEEARWANLIGDILKNRGEYIEALKWLRIDYEVSVKYLPEKHVLPTCQSLGEVYLRLRHFKDALVYQKKHLELAKDSNDPVEQQRASTQLGRTYHEMFTESEDDHYSVRNAKKYFKAAMNLAQTLKENASFNKTSSFLREYIDAHNNIGMLEMDLDNFEAAEKILTKGLKICDEEEVNENDDTRSRLHHNLGYVYTALRMWDKAREHIEKDIIICKNIQHCQGQAKGYINLGELHYKVQKYDDAILCYRKAHDLAKSMEDEDALIDQISQNIEIVKEAKKVMDGLNKEEQNLKKLMRNMVTARGTPAELKCLQLQIGSLDRLIESSSMIFAWKKHREYAKRKKRIATELCDKEKLSDSFLNIGESYSNLRNFKKALKWYKKSWEIYKSIGNLEGEALVKNHIGDALDSDGNWAEALKAFEESYRHSSSFVLDSVLFLLAFLVMIAVQADNPSIKLSALENIHYSNMIRFDNVEEARRLQNAIENLKQSQSKEIEAQKTMDCCPETDTEDDDCLSNIRSSACQLTKKSNSSPAKLNSLPSVELNDDLPLVSLLQSVKNSPGSKTAHSGKRNTLIIDSPKTSFKSISNQENGVARKRARIVLSDDEGETVDGLNCPNDKIHTIPLEDVATSDELKRKIAPSTSAWKFEDNSPVASKCAISSCTPIYAEESICSHKCSSPRVTAGKDTCSGPLSNDEVLDISTFIDGAEKWLNIRIDNQLVPVEAVSCMVGSKLSIESLKVEAACEFYLRQPLEDRLKGLLPIISNMEYDGRILESFEEIETLKDGTRRKGCIEASVDAWVQKGLMKLYIDCCKKLSETPIMKLLKKLYNLEVSEDEVSVSECDLQDISVRPLLDALNAYKTVAMLDLSHNLLGNGTMEKLQQVFRSSCQTYGGLTLNLHCNRFGPTSLFQICECPVLFTRLEVLNISGNRLTDACASYLSAILMKCKALYSLNVERCSITTRTIQKVADALDAGSALTHLSLGHNNPISGNAMVNLLDKLATLSSFSEINLNGVKISKSSIDGLCQLAKTSCLSGLMLGSTGIGRDGALQVCNIISSGTQELMKLDLAYNRLTSQFISGLKACDSFLSTVAELNFGGNPIAQEGVDLLASILMNPQCCLKVLVINKCQLGFTGVLKIIRALAENDSLKELNLAENANIGKQLVLQNDLTTKAITKPLQINLPLSDLSPKASFLKNSTVEASHQGLNAVSAQSIQLEVADSEDNLMITKPAVSNFDDECTSLSPKDPSNPECQYIQELSAAIGMAINLKLLDLSDIGFSAEMVDKLYTVWSSSDSRAGLSERHVKNQTIHFSVRGIKCCEVKPCCKKDLI</sequence>
<keyword evidence="14" id="KW-1185">Reference proteome</keyword>
<comment type="similarity">
    <text evidence="2">Belongs to the Tonsoku family.</text>
</comment>
<dbReference type="GO" id="GO:0042393">
    <property type="term" value="F:histone binding"/>
    <property type="evidence" value="ECO:0007669"/>
    <property type="project" value="UniProtKB-ARBA"/>
</dbReference>
<keyword evidence="11" id="KW-0175">Coiled coil</keyword>
<feature type="region of interest" description="Disordered" evidence="12">
    <location>
        <begin position="1"/>
        <end position="23"/>
    </location>
</feature>
<keyword evidence="5" id="KW-0227">DNA damage</keyword>
<evidence type="ECO:0000256" key="11">
    <source>
        <dbReference type="SAM" id="Coils"/>
    </source>
</evidence>
<comment type="caution">
    <text evidence="13">The sequence shown here is derived from an EMBL/GenBank/DDBJ whole genome shotgun (WGS) entry which is preliminary data.</text>
</comment>
<evidence type="ECO:0000256" key="10">
    <source>
        <dbReference type="PROSITE-ProRule" id="PRU00339"/>
    </source>
</evidence>
<dbReference type="SMART" id="SM00368">
    <property type="entry name" value="LRR_RI"/>
    <property type="match status" value="5"/>
</dbReference>
<evidence type="ECO:0000256" key="7">
    <source>
        <dbReference type="ARBA" id="ARBA00023204"/>
    </source>
</evidence>
<keyword evidence="4" id="KW-0677">Repeat</keyword>
<comment type="subcellular location">
    <subcellularLocation>
        <location evidence="1">Nucleus</location>
        <location evidence="1">Nucleoplasm</location>
    </subcellularLocation>
</comment>
<dbReference type="Gene3D" id="3.80.10.10">
    <property type="entry name" value="Ribonuclease Inhibitor"/>
    <property type="match status" value="1"/>
</dbReference>
<evidence type="ECO:0000313" key="13">
    <source>
        <dbReference type="EMBL" id="KAK6924218.1"/>
    </source>
</evidence>
<dbReference type="GO" id="GO:0005654">
    <property type="term" value="C:nucleoplasm"/>
    <property type="evidence" value="ECO:0007669"/>
    <property type="project" value="UniProtKB-SubCell"/>
</dbReference>
<evidence type="ECO:0000256" key="2">
    <source>
        <dbReference type="ARBA" id="ARBA00010999"/>
    </source>
</evidence>
<dbReference type="GO" id="GO:0009933">
    <property type="term" value="P:meristem structural organization"/>
    <property type="evidence" value="ECO:0007669"/>
    <property type="project" value="InterPro"/>
</dbReference>
<evidence type="ECO:0000256" key="4">
    <source>
        <dbReference type="ARBA" id="ARBA00022737"/>
    </source>
</evidence>
<dbReference type="InterPro" id="IPR011990">
    <property type="entry name" value="TPR-like_helical_dom_sf"/>
</dbReference>
<dbReference type="FunFam" id="3.80.10.10:FF:000500">
    <property type="entry name" value="Protein TONSOKU"/>
    <property type="match status" value="1"/>
</dbReference>
<dbReference type="PANTHER" id="PTHR47684">
    <property type="entry name" value="PROTEIN TONSOKU"/>
    <property type="match status" value="1"/>
</dbReference>
<feature type="repeat" description="TPR" evidence="10">
    <location>
        <begin position="250"/>
        <end position="283"/>
    </location>
</feature>
<dbReference type="Pfam" id="PF13181">
    <property type="entry name" value="TPR_8"/>
    <property type="match status" value="1"/>
</dbReference>
<dbReference type="PROSITE" id="PS50005">
    <property type="entry name" value="TPR"/>
    <property type="match status" value="2"/>
</dbReference>
<keyword evidence="8" id="KW-0539">Nucleus</keyword>
<dbReference type="InterPro" id="IPR044227">
    <property type="entry name" value="TONSOKU"/>
</dbReference>
<dbReference type="EMBL" id="JBAMMX010000017">
    <property type="protein sequence ID" value="KAK6924218.1"/>
    <property type="molecule type" value="Genomic_DNA"/>
</dbReference>
<evidence type="ECO:0000256" key="6">
    <source>
        <dbReference type="ARBA" id="ARBA00022853"/>
    </source>
</evidence>